<name>A0ABS2TUS4_9ACTN</name>
<evidence type="ECO:0000313" key="4">
    <source>
        <dbReference type="EMBL" id="MBM9507084.1"/>
    </source>
</evidence>
<dbReference type="Proteomes" id="UP000749040">
    <property type="component" value="Unassembled WGS sequence"/>
</dbReference>
<feature type="domain" description="SMODS and SLOG-associating 2TM effector" evidence="3">
    <location>
        <begin position="49"/>
        <end position="242"/>
    </location>
</feature>
<dbReference type="InterPro" id="IPR040688">
    <property type="entry name" value="SLATT_2"/>
</dbReference>
<dbReference type="EMBL" id="JADKYB010000011">
    <property type="protein sequence ID" value="MBM9507084.1"/>
    <property type="molecule type" value="Genomic_DNA"/>
</dbReference>
<dbReference type="RefSeq" id="WP_205358937.1">
    <property type="nucleotide sequence ID" value="NZ_JADKYB010000011.1"/>
</dbReference>
<gene>
    <name evidence="4" type="ORF">ITX44_21625</name>
</gene>
<accession>A0ABS2TUS4</accession>
<feature type="transmembrane region" description="Helical" evidence="2">
    <location>
        <begin position="101"/>
        <end position="123"/>
    </location>
</feature>
<comment type="caution">
    <text evidence="4">The sequence shown here is derived from an EMBL/GenBank/DDBJ whole genome shotgun (WGS) entry which is preliminary data.</text>
</comment>
<sequence>MTLGSESAGAAVTAAGTGALATSGASDAPATASRRRTRRRLLPARRPRDLQLRPFPEVESDDWHSQREALAALRTWAEQGAEDAIDWYLRDKKRKRTGSRLLQGLAIAFAVAGTAIPLGTAAAGGSGQGWGYVLLALAAGCKGFDHFFGLSSSWMRDIAVAHAIRAELNAVRLEWATDVLRAGRASARPGEWLQPSEVERQLTLIARLVNAVRQQIDTETADWQTEFRSRTRQLNEQGALPAGADRLPGAPGVPGA</sequence>
<evidence type="ECO:0000259" key="3">
    <source>
        <dbReference type="Pfam" id="PF18183"/>
    </source>
</evidence>
<feature type="region of interest" description="Disordered" evidence="1">
    <location>
        <begin position="237"/>
        <end position="256"/>
    </location>
</feature>
<protein>
    <submittedName>
        <fullName evidence="4">SLATT domain-containing protein</fullName>
    </submittedName>
</protein>
<dbReference type="NCBIfam" id="NF033633">
    <property type="entry name" value="SLATT_2"/>
    <property type="match status" value="1"/>
</dbReference>
<dbReference type="Pfam" id="PF18183">
    <property type="entry name" value="SLATT_2"/>
    <property type="match status" value="1"/>
</dbReference>
<keyword evidence="2" id="KW-0472">Membrane</keyword>
<evidence type="ECO:0000313" key="5">
    <source>
        <dbReference type="Proteomes" id="UP000749040"/>
    </source>
</evidence>
<evidence type="ECO:0000256" key="1">
    <source>
        <dbReference type="SAM" id="MobiDB-lite"/>
    </source>
</evidence>
<evidence type="ECO:0000256" key="2">
    <source>
        <dbReference type="SAM" id="Phobius"/>
    </source>
</evidence>
<dbReference type="NCBIfam" id="NF033634">
    <property type="entry name" value="SLATT_1"/>
    <property type="match status" value="1"/>
</dbReference>
<keyword evidence="2" id="KW-1133">Transmembrane helix</keyword>
<feature type="compositionally biased region" description="Low complexity" evidence="1">
    <location>
        <begin position="16"/>
        <end position="32"/>
    </location>
</feature>
<feature type="region of interest" description="Disordered" evidence="1">
    <location>
        <begin position="16"/>
        <end position="46"/>
    </location>
</feature>
<proteinExistence type="predicted"/>
<keyword evidence="2" id="KW-0812">Transmembrane</keyword>
<keyword evidence="5" id="KW-1185">Reference proteome</keyword>
<reference evidence="4 5" key="1">
    <citation type="submission" date="2021-01" db="EMBL/GenBank/DDBJ databases">
        <title>Streptomyces acididurans sp. nov., isolated from a peat swamp forest soil.</title>
        <authorList>
            <person name="Chantavorakit T."/>
            <person name="Duangmal K."/>
        </authorList>
    </citation>
    <scope>NUCLEOTIDE SEQUENCE [LARGE SCALE GENOMIC DNA]</scope>
    <source>
        <strain evidence="4 5">KK5PA1</strain>
    </source>
</reference>
<feature type="transmembrane region" description="Helical" evidence="2">
    <location>
        <begin position="129"/>
        <end position="148"/>
    </location>
</feature>
<feature type="compositionally biased region" description="Basic residues" evidence="1">
    <location>
        <begin position="33"/>
        <end position="45"/>
    </location>
</feature>
<organism evidence="4 5">
    <name type="scientific">Actinacidiphila acididurans</name>
    <dbReference type="NCBI Taxonomy" id="2784346"/>
    <lineage>
        <taxon>Bacteria</taxon>
        <taxon>Bacillati</taxon>
        <taxon>Actinomycetota</taxon>
        <taxon>Actinomycetes</taxon>
        <taxon>Kitasatosporales</taxon>
        <taxon>Streptomycetaceae</taxon>
        <taxon>Actinacidiphila</taxon>
    </lineage>
</organism>